<feature type="domain" description="NIF system FeS cluster assembly NifU C-terminal" evidence="3">
    <location>
        <begin position="106"/>
        <end position="168"/>
    </location>
</feature>
<feature type="region of interest" description="Disordered" evidence="2">
    <location>
        <begin position="169"/>
        <end position="188"/>
    </location>
</feature>
<dbReference type="Pfam" id="PF01106">
    <property type="entry name" value="NifU"/>
    <property type="match status" value="1"/>
</dbReference>
<reference evidence="4 5" key="1">
    <citation type="submission" date="2018-11" db="EMBL/GenBank/DDBJ databases">
        <title>Genomes From Bacteria Associated with the Canine Oral Cavity: a Test Case for Automated Genome-Based Taxonomic Assignment.</title>
        <authorList>
            <person name="Coil D.A."/>
            <person name="Jospin G."/>
            <person name="Darling A.E."/>
            <person name="Wallis C."/>
            <person name="Davis I.J."/>
            <person name="Harris S."/>
            <person name="Eisen J.A."/>
            <person name="Holcombe L.J."/>
            <person name="O'Flynn C."/>
        </authorList>
    </citation>
    <scope>NUCLEOTIDE SEQUENCE [LARGE SCALE GENOMIC DNA]</scope>
    <source>
        <strain evidence="4 5">OH887_COT-365</strain>
    </source>
</reference>
<dbReference type="GO" id="GO:0051536">
    <property type="term" value="F:iron-sulfur cluster binding"/>
    <property type="evidence" value="ECO:0007669"/>
    <property type="project" value="InterPro"/>
</dbReference>
<dbReference type="EMBL" id="RQZG01000011">
    <property type="protein sequence ID" value="RRD04424.1"/>
    <property type="molecule type" value="Genomic_DNA"/>
</dbReference>
<evidence type="ECO:0000259" key="3">
    <source>
        <dbReference type="Pfam" id="PF01106"/>
    </source>
</evidence>
<evidence type="ECO:0000256" key="1">
    <source>
        <dbReference type="ARBA" id="ARBA00049958"/>
    </source>
</evidence>
<dbReference type="SUPFAM" id="SSF117916">
    <property type="entry name" value="Fe-S cluster assembly (FSCA) domain-like"/>
    <property type="match status" value="1"/>
</dbReference>
<dbReference type="GO" id="GO:0016226">
    <property type="term" value="P:iron-sulfur cluster assembly"/>
    <property type="evidence" value="ECO:0007669"/>
    <property type="project" value="InterPro"/>
</dbReference>
<gene>
    <name evidence="4" type="ORF">EII34_10195</name>
</gene>
<dbReference type="AlphaFoldDB" id="A0A3P1T521"/>
<dbReference type="OrthoDB" id="9798220at2"/>
<dbReference type="Proteomes" id="UP000280819">
    <property type="component" value="Unassembled WGS sequence"/>
</dbReference>
<accession>A0A3P1T521</accession>
<proteinExistence type="predicted"/>
<dbReference type="InterPro" id="IPR001075">
    <property type="entry name" value="NIF_FeS_clus_asmbl_NifU_C"/>
</dbReference>
<evidence type="ECO:0000313" key="4">
    <source>
        <dbReference type="EMBL" id="RRD04424.1"/>
    </source>
</evidence>
<dbReference type="Gene3D" id="3.30.300.130">
    <property type="entry name" value="Fe-S cluster assembly (FSCA)"/>
    <property type="match status" value="1"/>
</dbReference>
<dbReference type="GO" id="GO:0005506">
    <property type="term" value="F:iron ion binding"/>
    <property type="evidence" value="ECO:0007669"/>
    <property type="project" value="InterPro"/>
</dbReference>
<sequence length="188" mass="20162">MTAPRPIHAQLVPGEPLAARWVVRTGDLAVGEVRRAPGTLGPLLEYGVISRMLLEADGVWTWLAPDQTWLEHGPRIRDAITAALDLDGWEIEPGSADLLGLIARDVVEGELAGYIASHGGRIRVVDHDAESVVLDFGGACDGCPASGQTLHQRIETTIRARYPRLRSVSRTGGESHGLPLLPTPGRSC</sequence>
<protein>
    <submittedName>
        <fullName evidence="4">NifU family protein</fullName>
    </submittedName>
</protein>
<evidence type="ECO:0000313" key="5">
    <source>
        <dbReference type="Proteomes" id="UP000280819"/>
    </source>
</evidence>
<evidence type="ECO:0000256" key="2">
    <source>
        <dbReference type="SAM" id="MobiDB-lite"/>
    </source>
</evidence>
<comment type="caution">
    <text evidence="4">The sequence shown here is derived from an EMBL/GenBank/DDBJ whole genome shotgun (WGS) entry which is preliminary data.</text>
</comment>
<dbReference type="InterPro" id="IPR034904">
    <property type="entry name" value="FSCA_dom_sf"/>
</dbReference>
<dbReference type="RefSeq" id="WP_124845054.1">
    <property type="nucleotide sequence ID" value="NZ_JAUNKP010000009.1"/>
</dbReference>
<comment type="function">
    <text evidence="1">May be involved in the formation or repair of [Fe-S] clusters present in iron-sulfur proteins.</text>
</comment>
<name>A0A3P1T521_9ACTN</name>
<organism evidence="4 5">
    <name type="scientific">Arachnia propionica</name>
    <dbReference type="NCBI Taxonomy" id="1750"/>
    <lineage>
        <taxon>Bacteria</taxon>
        <taxon>Bacillati</taxon>
        <taxon>Actinomycetota</taxon>
        <taxon>Actinomycetes</taxon>
        <taxon>Propionibacteriales</taxon>
        <taxon>Propionibacteriaceae</taxon>
        <taxon>Arachnia</taxon>
    </lineage>
</organism>